<dbReference type="InterPro" id="IPR001214">
    <property type="entry name" value="SET_dom"/>
</dbReference>
<feature type="region of interest" description="Disordered" evidence="1">
    <location>
        <begin position="1225"/>
        <end position="1264"/>
    </location>
</feature>
<dbReference type="EMBL" id="CP069352">
    <property type="protein sequence ID" value="QRK86704.1"/>
    <property type="molecule type" value="Genomic_DNA"/>
</dbReference>
<reference evidence="3 4" key="2">
    <citation type="submission" date="2021-03" db="EMBL/GenBank/DDBJ databases">
        <title>P. granadensis CT364 genome publication.</title>
        <authorList>
            <person name="Stach J."/>
            <person name="Montero-Calasanz Md.C."/>
        </authorList>
    </citation>
    <scope>NUCLEOTIDE SEQUENCE [LARGE SCALE GENOMIC DNA]</scope>
    <source>
        <strain evidence="3 4">CT364</strain>
    </source>
</reference>
<dbReference type="RefSeq" id="WP_203421973.1">
    <property type="nucleotide sequence ID" value="NZ_CP069352.1"/>
</dbReference>
<feature type="domain" description="SET" evidence="2">
    <location>
        <begin position="1353"/>
        <end position="1479"/>
    </location>
</feature>
<accession>A0ABX7GMN5</accession>
<proteinExistence type="predicted"/>
<evidence type="ECO:0000313" key="4">
    <source>
        <dbReference type="Proteomes" id="UP000663686"/>
    </source>
</evidence>
<dbReference type="Proteomes" id="UP000663686">
    <property type="component" value="Chromosome"/>
</dbReference>
<dbReference type="PROSITE" id="PS50280">
    <property type="entry name" value="SET"/>
    <property type="match status" value="1"/>
</dbReference>
<evidence type="ECO:0000256" key="1">
    <source>
        <dbReference type="SAM" id="MobiDB-lite"/>
    </source>
</evidence>
<keyword evidence="4" id="KW-1185">Reference proteome</keyword>
<dbReference type="SMART" id="SM00317">
    <property type="entry name" value="SET"/>
    <property type="match status" value="1"/>
</dbReference>
<name>A0ABX7GMN5_9PSED</name>
<reference evidence="3 4" key="1">
    <citation type="submission" date="2021-02" db="EMBL/GenBank/DDBJ databases">
        <authorList>
            <person name="Cea Torrescassana E."/>
        </authorList>
    </citation>
    <scope>NUCLEOTIDE SEQUENCE [LARGE SCALE GENOMIC DNA]</scope>
    <source>
        <strain evidence="3 4">CT364</strain>
    </source>
</reference>
<evidence type="ECO:0000313" key="3">
    <source>
        <dbReference type="EMBL" id="QRK86704.1"/>
    </source>
</evidence>
<protein>
    <submittedName>
        <fullName evidence="3">SET domain-containing protein</fullName>
    </submittedName>
</protein>
<organism evidence="3 4">
    <name type="scientific">Pseudomonas granadensis</name>
    <dbReference type="NCBI Taxonomy" id="1421430"/>
    <lineage>
        <taxon>Bacteria</taxon>
        <taxon>Pseudomonadati</taxon>
        <taxon>Pseudomonadota</taxon>
        <taxon>Gammaproteobacteria</taxon>
        <taxon>Pseudomonadales</taxon>
        <taxon>Pseudomonadaceae</taxon>
        <taxon>Pseudomonas</taxon>
    </lineage>
</organism>
<dbReference type="InterPro" id="IPR046341">
    <property type="entry name" value="SET_dom_sf"/>
</dbReference>
<dbReference type="Gene3D" id="2.170.270.10">
    <property type="entry name" value="SET domain"/>
    <property type="match status" value="1"/>
</dbReference>
<sequence length="1498" mass="166837">MSTSLSRFYSKTPPRRLQDLNHLISYLHGLIDDNFNTDASQLYYQSPAGSELGRECKDAFRVLKKLEADEDFITHLSTPAMPDQSLLGNDFLYDFLSVQLSSTKSPTPDPAEVFPIAGHSVTLRNVPIYWSIDVDVLLDIYRKVGNGLKSDGSVRFDQVLAYYALVPRRPAKHADWKRLLHNLVEHRALWLLGHHGPVSDYEHLFSAGGDETIMRVVREIEAETSRCLLANVVPVKLNANFEKLSQTTPVALLETALQSANNLQLAQRIAKELGWYTVKNKQNGPASVLTKLLWRALWLSIKPGPHSNYQNELQILIEPGCGYSSIHESLLEHFQRSLSVKRPIALLAVAIMKSNVASETWVQDIPDALPYATSSTWVNFKSGFVLAESVAPGSYRHMTFEQLLNLPAEHFQAFAHDTEQQRLVAAAKVRPTVEWAAAMGLVAIRHTAYPVSEIELALSTLEQHEQEMLDALNNLALSPPSRFRYASDAAYDKAFHAWLVTPRAAYKSLIKTLLAQYLPACRGDLERDEVTVYSLRLPLNDTQVEHENKTNTDAVRGRYGFILRMINPVYPAKVRYVEIFPRAGIVRLRKDIDSLPVGGEIKVKKVGSSSRTSRGSFRKGTELPFDWEAYRDGSKPRTDEHANLIVEQVGEAFAAVPIENRSPDVAARTRPFAANNLTSARAETLAAMIARELFYKDESALLEDTRKATRSLDIGRDFLEDLSFWGKMFVPFWGAIDDLASGDPQRIERGGLGLFTDIVSFALPVGKYLAGCTRLVSQTGKLGLRLALPRFASLTRTLLISTLRELNPLESVLGLLRLGRFTLRKIGAAAMRQARQGIAQLRDGTVAAQHLIAVDPGSWAPRQPGDRLCTVEGIANVPMRNVGSVDAADYRLIDAFSNQAFGPRYREPVTVVSNSSPLLRPYAVQPHWISGLKADARGIFFRPEYNQKFICNIDEHGSVAVYQIRENSYGFIQETAQTGENSFSVVLVDPKTNRDLSINLSSVKPGHWYTREIRVRGGAPEDPTVTTPLHLQKWSQFSEHVLEITLEAFAKKHRLDPAAFRQFVHTQGQLKPLGQQLLDRADTARTVVTYEHLRDWRSMSQEGRNALSREGFAATHNLDPQDFISHVNTDGSFRAPGKVLEKYAHNQAFTPLTAEHIEQWRVRYITTGSASTMSTFLDDNNLDPVLWSTFVNDRGELRSAVPECLQLLAASDSALMRARKSLPPGTAIKSASWQMPQPPSPRETGPLSPPVAGSSKRPRLETAAPDNARAADLTPSLGHHINNNAPILQDPTDVRISLTRKLEGDIDNITITETNRFLAGFEGARLKEMTRRITEDVQEWIADEGRHHDRLVNRLEVRRPLDGPERGLSVFAKVDIEPFEVLGPYSGKLHRTTKSVRAEMLEKSTEKVSTFLFATATKGATLSGHGNSNVLSLINAINVPGQANIGVENVGSIYVGKYMVFLLAWEKIPAGTELFLDYGSDYWKAFKPAGAMSAPDPT</sequence>
<dbReference type="SUPFAM" id="SSF82199">
    <property type="entry name" value="SET domain"/>
    <property type="match status" value="1"/>
</dbReference>
<gene>
    <name evidence="3" type="ORF">JN757_13380</name>
</gene>
<evidence type="ECO:0000259" key="2">
    <source>
        <dbReference type="PROSITE" id="PS50280"/>
    </source>
</evidence>